<dbReference type="Proteomes" id="UP001589813">
    <property type="component" value="Unassembled WGS sequence"/>
</dbReference>
<comment type="caution">
    <text evidence="5">The sequence shown here is derived from an EMBL/GenBank/DDBJ whole genome shotgun (WGS) entry which is preliminary data.</text>
</comment>
<protein>
    <submittedName>
        <fullName evidence="5">Type II toxin-antitoxin system HipA family toxin</fullName>
    </submittedName>
</protein>
<dbReference type="InterPro" id="IPR016869">
    <property type="entry name" value="UCP028135_HipA-like"/>
</dbReference>
<name>A0ABV6B962_9GAMM</name>
<reference evidence="5 6" key="1">
    <citation type="submission" date="2024-09" db="EMBL/GenBank/DDBJ databases">
        <authorList>
            <person name="Sun Q."/>
            <person name="Mori K."/>
        </authorList>
    </citation>
    <scope>NUCLEOTIDE SEQUENCE [LARGE SCALE GENOMIC DNA]</scope>
    <source>
        <strain evidence="5 6">KCTC 23315</strain>
    </source>
</reference>
<dbReference type="PANTHER" id="PTHR37419:SF8">
    <property type="entry name" value="TOXIN YJJJ"/>
    <property type="match status" value="1"/>
</dbReference>
<evidence type="ECO:0000256" key="1">
    <source>
        <dbReference type="ARBA" id="ARBA00010164"/>
    </source>
</evidence>
<gene>
    <name evidence="5" type="ORF">ACFFJP_03720</name>
</gene>
<dbReference type="PIRSF" id="PIRSF028135">
    <property type="entry name" value="UCP028135_HipA-like"/>
    <property type="match status" value="1"/>
</dbReference>
<accession>A0ABV6B962</accession>
<proteinExistence type="inferred from homology"/>
<dbReference type="InterPro" id="IPR052028">
    <property type="entry name" value="HipA_Ser/Thr_kinase"/>
</dbReference>
<evidence type="ECO:0000313" key="5">
    <source>
        <dbReference type="EMBL" id="MFC0047399.1"/>
    </source>
</evidence>
<keyword evidence="2" id="KW-0808">Transferase</keyword>
<keyword evidence="3" id="KW-0418">Kinase</keyword>
<dbReference type="PANTHER" id="PTHR37419">
    <property type="entry name" value="SERINE/THREONINE-PROTEIN KINASE TOXIN HIPA"/>
    <property type="match status" value="1"/>
</dbReference>
<organism evidence="5 6">
    <name type="scientific">Rheinheimera tilapiae</name>
    <dbReference type="NCBI Taxonomy" id="875043"/>
    <lineage>
        <taxon>Bacteria</taxon>
        <taxon>Pseudomonadati</taxon>
        <taxon>Pseudomonadota</taxon>
        <taxon>Gammaproteobacteria</taxon>
        <taxon>Chromatiales</taxon>
        <taxon>Chromatiaceae</taxon>
        <taxon>Rheinheimera</taxon>
    </lineage>
</organism>
<dbReference type="EMBL" id="JBHLXP010000001">
    <property type="protein sequence ID" value="MFC0047399.1"/>
    <property type="molecule type" value="Genomic_DNA"/>
</dbReference>
<evidence type="ECO:0000313" key="6">
    <source>
        <dbReference type="Proteomes" id="UP001589813"/>
    </source>
</evidence>
<evidence type="ECO:0000256" key="3">
    <source>
        <dbReference type="ARBA" id="ARBA00022777"/>
    </source>
</evidence>
<dbReference type="Pfam" id="PF07804">
    <property type="entry name" value="HipA_C"/>
    <property type="match status" value="1"/>
</dbReference>
<sequence>MLLQLYWAGSWHDAAILSFAGTGKDSTVNIDYLPDYLRNPAVQYESHCEQAVTVNAAVTAIPTEYPRWPGLLDDLLPAGKTRQWWLNRLDIGHLPVFEADCQLLRHTCMSPVGNIRIKEAVQPAEQALMRFPIQQVCSLQHDFLEYANSQGAAVGGATGAVGVAPKLLLMLEGNDVYIDGDFAGKPCTARPYLVKFARNLRTARDNQVLLAEGAYYRVLTLLLQQSGIRTINSQQMQIHQVEGQVSLWLPRFDVMEQDGCLHRLGMESVYSILDAGPGSALDHFDVVRVLWQKLAGLLDQSREQFVTEYVLRDLLNLVFGNSDNHGRNMSFLKIDGKVCFAPIYDFAPMKADPEQVTRLFKWGQGAELAGEVNFERVAAGLADLIAPDTLLPALRTMAQQLLQVPELLKQHGCPDEILHFPAIGFAHLPDKLHRMKLR</sequence>
<evidence type="ECO:0000259" key="4">
    <source>
        <dbReference type="Pfam" id="PF07804"/>
    </source>
</evidence>
<feature type="domain" description="HipA-like C-terminal" evidence="4">
    <location>
        <begin position="161"/>
        <end position="360"/>
    </location>
</feature>
<dbReference type="RefSeq" id="WP_377240657.1">
    <property type="nucleotide sequence ID" value="NZ_JBHLXP010000001.1"/>
</dbReference>
<dbReference type="InterPro" id="IPR012893">
    <property type="entry name" value="HipA-like_C"/>
</dbReference>
<comment type="similarity">
    <text evidence="1">Belongs to the HipA Ser/Thr kinase family.</text>
</comment>
<evidence type="ECO:0000256" key="2">
    <source>
        <dbReference type="ARBA" id="ARBA00022679"/>
    </source>
</evidence>
<keyword evidence="6" id="KW-1185">Reference proteome</keyword>